<dbReference type="Proteomes" id="UP000215224">
    <property type="component" value="Chromosome"/>
</dbReference>
<feature type="domain" description="CAAX prenyl protease 2/Lysostaphin resistance protein A-like" evidence="2">
    <location>
        <begin position="98"/>
        <end position="180"/>
    </location>
</feature>
<evidence type="ECO:0000256" key="1">
    <source>
        <dbReference type="SAM" id="Phobius"/>
    </source>
</evidence>
<dbReference type="AlphaFoldDB" id="A0A223KS12"/>
<feature type="transmembrane region" description="Helical" evidence="1">
    <location>
        <begin position="21"/>
        <end position="40"/>
    </location>
</feature>
<dbReference type="STRING" id="1314751.GCA_001591425_03287"/>
<protein>
    <submittedName>
        <fullName evidence="3">CAAX protease family protein</fullName>
    </submittedName>
</protein>
<dbReference type="GO" id="GO:0004175">
    <property type="term" value="F:endopeptidase activity"/>
    <property type="evidence" value="ECO:0007669"/>
    <property type="project" value="UniProtKB-ARBA"/>
</dbReference>
<gene>
    <name evidence="3" type="ORF">BC6307_13790</name>
</gene>
<dbReference type="GO" id="GO:0080120">
    <property type="term" value="P:CAAX-box protein maturation"/>
    <property type="evidence" value="ECO:0007669"/>
    <property type="project" value="UniProtKB-ARBA"/>
</dbReference>
<keyword evidence="4" id="KW-1185">Reference proteome</keyword>
<evidence type="ECO:0000313" key="3">
    <source>
        <dbReference type="EMBL" id="AST92282.1"/>
    </source>
</evidence>
<feature type="transmembrane region" description="Helical" evidence="1">
    <location>
        <begin position="144"/>
        <end position="162"/>
    </location>
</feature>
<dbReference type="EMBL" id="CP018866">
    <property type="protein sequence ID" value="AST92282.1"/>
    <property type="molecule type" value="Genomic_DNA"/>
</dbReference>
<evidence type="ECO:0000259" key="2">
    <source>
        <dbReference type="Pfam" id="PF02517"/>
    </source>
</evidence>
<organism evidence="3 4">
    <name type="scientific">Sutcliffiella cohnii</name>
    <dbReference type="NCBI Taxonomy" id="33932"/>
    <lineage>
        <taxon>Bacteria</taxon>
        <taxon>Bacillati</taxon>
        <taxon>Bacillota</taxon>
        <taxon>Bacilli</taxon>
        <taxon>Bacillales</taxon>
        <taxon>Bacillaceae</taxon>
        <taxon>Sutcliffiella</taxon>
    </lineage>
</organism>
<feature type="transmembrane region" description="Helical" evidence="1">
    <location>
        <begin position="123"/>
        <end position="139"/>
    </location>
</feature>
<keyword evidence="1" id="KW-0812">Transmembrane</keyword>
<feature type="transmembrane region" description="Helical" evidence="1">
    <location>
        <begin position="46"/>
        <end position="75"/>
    </location>
</feature>
<dbReference type="KEGG" id="bcoh:BC6307_13790"/>
<proteinExistence type="predicted"/>
<name>A0A223KS12_9BACI</name>
<dbReference type="GO" id="GO:0006508">
    <property type="term" value="P:proteolysis"/>
    <property type="evidence" value="ECO:0007669"/>
    <property type="project" value="UniProtKB-KW"/>
</dbReference>
<dbReference type="InterPro" id="IPR003675">
    <property type="entry name" value="Rce1/LyrA-like_dom"/>
</dbReference>
<feature type="transmembrane region" description="Helical" evidence="1">
    <location>
        <begin position="168"/>
        <end position="186"/>
    </location>
</feature>
<dbReference type="Pfam" id="PF02517">
    <property type="entry name" value="Rce1-like"/>
    <property type="match status" value="1"/>
</dbReference>
<reference evidence="3 4" key="1">
    <citation type="submission" date="2016-12" db="EMBL/GenBank/DDBJ databases">
        <title>The whole genome sequencing and assembly of Bacillus cohnii DSM 6307T strain.</title>
        <authorList>
            <person name="Lee Y.-J."/>
            <person name="Yi H."/>
            <person name="Bahn Y.-S."/>
            <person name="Kim J.F."/>
            <person name="Lee D.-W."/>
        </authorList>
    </citation>
    <scope>NUCLEOTIDE SEQUENCE [LARGE SCALE GENOMIC DNA]</scope>
    <source>
        <strain evidence="3 4">DSM 6307</strain>
    </source>
</reference>
<dbReference type="RefSeq" id="WP_066418546.1">
    <property type="nucleotide sequence ID" value="NZ_CP018866.1"/>
</dbReference>
<sequence length="204" mass="23420">MNNKQAELVKQMTDKELIKHLYFSQFLFLLIGIVLAFFLFDGWSDFLSIWIINIYDIFVIGSIIGLAVVFIDLFLMKYVPKSLFDDGGINEKMFQRRSVPHIILLTFIIAVAEEFLFRGVIQTHFGLLFASILFALLHVRYLKVWLLLVSVVVLSFLLGYVYEITGSLFVTIWAHFIIDLLLALKIRSDYIKNKLNNNGGGSNG</sequence>
<keyword evidence="1" id="KW-0472">Membrane</keyword>
<feature type="transmembrane region" description="Helical" evidence="1">
    <location>
        <begin position="99"/>
        <end position="117"/>
    </location>
</feature>
<accession>A0A223KS12</accession>
<keyword evidence="3" id="KW-0645">Protease</keyword>
<evidence type="ECO:0000313" key="4">
    <source>
        <dbReference type="Proteomes" id="UP000215224"/>
    </source>
</evidence>
<keyword evidence="3" id="KW-0378">Hydrolase</keyword>
<keyword evidence="1" id="KW-1133">Transmembrane helix</keyword>